<evidence type="ECO:0000313" key="1">
    <source>
        <dbReference type="EMBL" id="EAU00424.1"/>
    </source>
</evidence>
<dbReference type="EMBL" id="CP000767">
    <property type="protein sequence ID" value="EAU00424.1"/>
    <property type="molecule type" value="Genomic_DNA"/>
</dbReference>
<name>A7GZ76_CAMC5</name>
<dbReference type="AlphaFoldDB" id="A7GZ76"/>
<accession>A7GZ76</accession>
<proteinExistence type="predicted"/>
<keyword evidence="2" id="KW-1185">Reference proteome</keyword>
<sequence>MIDWKKQKAAVFRAGKGALVAVSDIDFVDMDSLLGIEAQKRQILENTQNFLDGKGANHALLWGERGCGKSSLVKAVFTKFCEHGLRIIELGAEDLRFLADIIDEVRESEFKFIIFCDDLSFEDGNKEYKFLKPLMEGSIQKAPSNVLFYATSNRRHLMSESKSDNENTLISQGEIHHGDAVQEKISLADRFGLWVSFYQGSFDEYLRIVDFYFKDHRCDKNKLHELAKNYATLRASRSGRTAKQFYLAFKENLK</sequence>
<dbReference type="OrthoDB" id="9812140at2"/>
<dbReference type="HOGENOM" id="CLU_039512_0_0_7"/>
<reference evidence="1" key="1">
    <citation type="submission" date="2016-07" db="EMBL/GenBank/DDBJ databases">
        <title>Comparative genomics of the Campylobacter concisus group.</title>
        <authorList>
            <person name="Miller W.G."/>
            <person name="Yee E."/>
            <person name="Chapman M.H."/>
            <person name="Huynh S."/>
            <person name="Bono J.L."/>
            <person name="On S.L.W."/>
            <person name="StLeger J."/>
            <person name="Foster G."/>
            <person name="Parker C.T."/>
        </authorList>
    </citation>
    <scope>NUCLEOTIDE SEQUENCE</scope>
    <source>
        <strain evidence="1">525.92</strain>
    </source>
</reference>
<dbReference type="Gene3D" id="3.40.50.300">
    <property type="entry name" value="P-loop containing nucleotide triphosphate hydrolases"/>
    <property type="match status" value="1"/>
</dbReference>
<protein>
    <submittedName>
        <fullName evidence="1">ATPase (AAA+ superfamily, DUF815 domain)</fullName>
    </submittedName>
</protein>
<dbReference type="Pfam" id="PF05673">
    <property type="entry name" value="DUF815"/>
    <property type="match status" value="1"/>
</dbReference>
<dbReference type="Proteomes" id="UP000006380">
    <property type="component" value="Chromosome"/>
</dbReference>
<dbReference type="KEGG" id="ccv:CCV52592_0715"/>
<dbReference type="STRING" id="360105.CCV52592_0715"/>
<dbReference type="InterPro" id="IPR008533">
    <property type="entry name" value="DUF815"/>
</dbReference>
<dbReference type="PANTHER" id="PTHR42935">
    <property type="entry name" value="SLR0930 PROTEIN"/>
    <property type="match status" value="1"/>
</dbReference>
<gene>
    <name evidence="1" type="ORF">CCV52592_0715</name>
</gene>
<evidence type="ECO:0000313" key="2">
    <source>
        <dbReference type="Proteomes" id="UP000006380"/>
    </source>
</evidence>
<dbReference type="InterPro" id="IPR027417">
    <property type="entry name" value="P-loop_NTPase"/>
</dbReference>
<dbReference type="RefSeq" id="WP_011992454.1">
    <property type="nucleotide sequence ID" value="NC_009715.2"/>
</dbReference>
<dbReference type="SUPFAM" id="SSF52540">
    <property type="entry name" value="P-loop containing nucleoside triphosphate hydrolases"/>
    <property type="match status" value="1"/>
</dbReference>
<organism evidence="1 2">
    <name type="scientific">Campylobacter curvus (strain 525.92)</name>
    <dbReference type="NCBI Taxonomy" id="360105"/>
    <lineage>
        <taxon>Bacteria</taxon>
        <taxon>Pseudomonadati</taxon>
        <taxon>Campylobacterota</taxon>
        <taxon>Epsilonproteobacteria</taxon>
        <taxon>Campylobacterales</taxon>
        <taxon>Campylobacteraceae</taxon>
        <taxon>Campylobacter</taxon>
    </lineage>
</organism>
<dbReference type="PANTHER" id="PTHR42935:SF1">
    <property type="entry name" value="SLR0930 PROTEIN"/>
    <property type="match status" value="1"/>
</dbReference>